<keyword evidence="10" id="KW-0325">Glycoprotein</keyword>
<organism evidence="18 19">
    <name type="scientific">Ceratopteris richardii</name>
    <name type="common">Triangle waterfern</name>
    <dbReference type="NCBI Taxonomy" id="49495"/>
    <lineage>
        <taxon>Eukaryota</taxon>
        <taxon>Viridiplantae</taxon>
        <taxon>Streptophyta</taxon>
        <taxon>Embryophyta</taxon>
        <taxon>Tracheophyta</taxon>
        <taxon>Polypodiopsida</taxon>
        <taxon>Polypodiidae</taxon>
        <taxon>Polypodiales</taxon>
        <taxon>Pteridineae</taxon>
        <taxon>Pteridaceae</taxon>
        <taxon>Parkerioideae</taxon>
        <taxon>Ceratopteris</taxon>
    </lineage>
</organism>
<comment type="function">
    <text evidence="13">Glutamate-gated receptor that probably acts as non-selective cation channel.</text>
</comment>
<dbReference type="Gene3D" id="3.40.50.2300">
    <property type="match status" value="2"/>
</dbReference>
<name>A0A8T2TBN0_CERRI</name>
<dbReference type="PROSITE" id="PS51257">
    <property type="entry name" value="PROKAR_LIPOPROTEIN"/>
    <property type="match status" value="1"/>
</dbReference>
<dbReference type="EMBL" id="CM035419">
    <property type="protein sequence ID" value="KAH7416167.1"/>
    <property type="molecule type" value="Genomic_DNA"/>
</dbReference>
<dbReference type="InterPro" id="IPR017103">
    <property type="entry name" value="Iontropic_Glu_rcpt_pln"/>
</dbReference>
<gene>
    <name evidence="18" type="ORF">KP509_14G078500</name>
</gene>
<dbReference type="Gene3D" id="1.10.287.70">
    <property type="match status" value="1"/>
</dbReference>
<feature type="signal peptide" evidence="16">
    <location>
        <begin position="1"/>
        <end position="20"/>
    </location>
</feature>
<evidence type="ECO:0000313" key="19">
    <source>
        <dbReference type="Proteomes" id="UP000825935"/>
    </source>
</evidence>
<dbReference type="OMA" id="HKENAVT"/>
<evidence type="ECO:0000256" key="13">
    <source>
        <dbReference type="PIRNR" id="PIRNR037090"/>
    </source>
</evidence>
<evidence type="ECO:0000256" key="11">
    <source>
        <dbReference type="ARBA" id="ARBA00023286"/>
    </source>
</evidence>
<dbReference type="InterPro" id="IPR015683">
    <property type="entry name" value="Ionotropic_Glu_rcpt"/>
</dbReference>
<comment type="subcellular location">
    <subcellularLocation>
        <location evidence="1">Membrane</location>
        <topology evidence="1">Multi-pass membrane protein</topology>
    </subcellularLocation>
</comment>
<dbReference type="PRINTS" id="PR01176">
    <property type="entry name" value="GABABRECEPTR"/>
</dbReference>
<dbReference type="InterPro" id="IPR001320">
    <property type="entry name" value="Iontro_rcpt_C"/>
</dbReference>
<feature type="domain" description="Ionotropic glutamate receptor C-terminal" evidence="17">
    <location>
        <begin position="480"/>
        <end position="829"/>
    </location>
</feature>
<keyword evidence="9 13" id="KW-0675">Receptor</keyword>
<dbReference type="PANTHER" id="PTHR18966">
    <property type="entry name" value="IONOTROPIC GLUTAMATE RECEPTOR"/>
    <property type="match status" value="1"/>
</dbReference>
<keyword evidence="11 13" id="KW-1071">Ligand-gated ion channel</keyword>
<evidence type="ECO:0000256" key="7">
    <source>
        <dbReference type="ARBA" id="ARBA00023065"/>
    </source>
</evidence>
<reference evidence="18" key="1">
    <citation type="submission" date="2021-08" db="EMBL/GenBank/DDBJ databases">
        <title>WGS assembly of Ceratopteris richardii.</title>
        <authorList>
            <person name="Marchant D.B."/>
            <person name="Chen G."/>
            <person name="Jenkins J."/>
            <person name="Shu S."/>
            <person name="Leebens-Mack J."/>
            <person name="Grimwood J."/>
            <person name="Schmutz J."/>
            <person name="Soltis P."/>
            <person name="Soltis D."/>
            <person name="Chen Z.-H."/>
        </authorList>
    </citation>
    <scope>NUCLEOTIDE SEQUENCE</scope>
    <source>
        <strain evidence="18">Whitten #5841</strain>
        <tissue evidence="18">Leaf</tissue>
    </source>
</reference>
<evidence type="ECO:0000256" key="2">
    <source>
        <dbReference type="ARBA" id="ARBA00008685"/>
    </source>
</evidence>
<dbReference type="SUPFAM" id="SSF53850">
    <property type="entry name" value="Periplasmic binding protein-like II"/>
    <property type="match status" value="1"/>
</dbReference>
<dbReference type="SMART" id="SM00079">
    <property type="entry name" value="PBPe"/>
    <property type="match status" value="1"/>
</dbReference>
<evidence type="ECO:0000256" key="10">
    <source>
        <dbReference type="ARBA" id="ARBA00023180"/>
    </source>
</evidence>
<evidence type="ECO:0000256" key="3">
    <source>
        <dbReference type="ARBA" id="ARBA00022448"/>
    </source>
</evidence>
<dbReference type="CDD" id="cd13686">
    <property type="entry name" value="GluR_Plant"/>
    <property type="match status" value="1"/>
</dbReference>
<dbReference type="Pfam" id="PF00060">
    <property type="entry name" value="Lig_chan"/>
    <property type="match status" value="1"/>
</dbReference>
<comment type="similarity">
    <text evidence="2 13">Belongs to the glutamate-gated ion channel (TC 1.A.10.1) family.</text>
</comment>
<evidence type="ECO:0000256" key="12">
    <source>
        <dbReference type="ARBA" id="ARBA00023303"/>
    </source>
</evidence>
<dbReference type="AlphaFoldDB" id="A0A8T2TBN0"/>
<dbReference type="InterPro" id="IPR001828">
    <property type="entry name" value="ANF_lig-bd_rcpt"/>
</dbReference>
<comment type="caution">
    <text evidence="18">The sequence shown here is derived from an EMBL/GenBank/DDBJ whole genome shotgun (WGS) entry which is preliminary data.</text>
</comment>
<keyword evidence="4 15" id="KW-0812">Transmembrane</keyword>
<evidence type="ECO:0000313" key="18">
    <source>
        <dbReference type="EMBL" id="KAH7416167.1"/>
    </source>
</evidence>
<feature type="transmembrane region" description="Helical" evidence="15">
    <location>
        <begin position="850"/>
        <end position="870"/>
    </location>
</feature>
<evidence type="ECO:0000256" key="9">
    <source>
        <dbReference type="ARBA" id="ARBA00023170"/>
    </source>
</evidence>
<dbReference type="FunFam" id="3.40.50.2300:FF:000081">
    <property type="entry name" value="Glutamate receptor"/>
    <property type="match status" value="1"/>
</dbReference>
<protein>
    <recommendedName>
        <fullName evidence="13">Glutamate receptor</fullName>
    </recommendedName>
</protein>
<evidence type="ECO:0000256" key="14">
    <source>
        <dbReference type="PIRSR" id="PIRSR037090-50"/>
    </source>
</evidence>
<dbReference type="Gene3D" id="3.40.190.10">
    <property type="entry name" value="Periplasmic binding protein-like II"/>
    <property type="match status" value="3"/>
</dbReference>
<dbReference type="FunFam" id="3.40.190.10:FF:000054">
    <property type="entry name" value="Glutamate receptor"/>
    <property type="match status" value="1"/>
</dbReference>
<dbReference type="Proteomes" id="UP000825935">
    <property type="component" value="Chromosome 14"/>
</dbReference>
<dbReference type="InterPro" id="IPR019594">
    <property type="entry name" value="Glu/Gly-bd"/>
</dbReference>
<accession>A0A8T2TBN0</accession>
<keyword evidence="6 15" id="KW-1133">Transmembrane helix</keyword>
<keyword evidence="12 13" id="KW-0407">Ion channel</keyword>
<evidence type="ECO:0000256" key="6">
    <source>
        <dbReference type="ARBA" id="ARBA00022989"/>
    </source>
</evidence>
<feature type="transmembrane region" description="Helical" evidence="15">
    <location>
        <begin position="666"/>
        <end position="686"/>
    </location>
</feature>
<dbReference type="OrthoDB" id="5984008at2759"/>
<feature type="chain" id="PRO_5035815233" description="Glutamate receptor" evidence="16">
    <location>
        <begin position="21"/>
        <end position="906"/>
    </location>
</feature>
<evidence type="ECO:0000256" key="16">
    <source>
        <dbReference type="SAM" id="SignalP"/>
    </source>
</evidence>
<evidence type="ECO:0000256" key="5">
    <source>
        <dbReference type="ARBA" id="ARBA00022729"/>
    </source>
</evidence>
<dbReference type="GO" id="GO:0016020">
    <property type="term" value="C:membrane"/>
    <property type="evidence" value="ECO:0007669"/>
    <property type="project" value="UniProtKB-SubCell"/>
</dbReference>
<evidence type="ECO:0000256" key="8">
    <source>
        <dbReference type="ARBA" id="ARBA00023136"/>
    </source>
</evidence>
<evidence type="ECO:0000259" key="17">
    <source>
        <dbReference type="SMART" id="SM00079"/>
    </source>
</evidence>
<sequence length="906" mass="100813">MSNFRVSLHVALSWLTIAACFRHAFMACATSPVVSTPEPAPALVRIGVLLDLNSAVGKTVSKALHLALENINRAGRLFNGIKFGLEIADSACDPIQGASAALGLMRKGVALVLGPQASDAAYFVAHLANAAQVPILSFGASDPNLAMQQYSYFFRTVPSDALQMNAIATFIAMFGWKKVNLIYIDDDYGAHGASSLEIYLQEKGSKLVNVSKLPSGASTEEIRAQLINLDGTQSRVFVLHTSQSLGLRVLSEAKSLHMFTSGYVWIVTDLIVTALLTQKPDLWNLKSYKGLLGMQRFIYHSDLYKGLLVQWQANNSADIENLGFSSQLDAYAVYAYDSLYMAAFAIASHLAQGHGFKFTEFYEKHDSFVGGSDFRHIKVLESGPALRDTLLSTTLQGASGFIKFTEDGDNINAAFGYVNLVEKNVSVVAYWTNSDKLLENVSINTNSTIEIANATLLKIVWPGGSSIIPRGWVLPRRGQPLRIGIPMKAGFHEIVSIMKNAANKIIYDGFCIKVFEAAIRRLSYPVTFQFYSVQSKITGKVNPEYDDLIKKVHSGEYDIAVGDILITENRLTLVDFTQPYISSGLIMLVRDAKINHDISWAFLGPFKVSMWCTILGFAIFIGIVIWILEQKENEDFHGPPIEQLKNVLWFTFSTFFKTHKERLKGFLASFILILWLFVILVITSSYTASLTALLTVEKLKPEIEGWESLLKMDAPVGYQTGSFVKDFLIDFGIRADRLKDLASLQEYKNALDAGPQNGVIAIVDELPYIELFLATECKNYAMVGQVKTRSGWGFAFTKGSGLAEDLSSEILKMQEDGDWHRLHTQWFKQELCTDTENVDEQPNRLGVKRFRALFGIMSAVSIFSIVLHFVTRPNGYVRAKATMFLASVRVRDLKRTIWRPQHSHIQ</sequence>
<dbReference type="SUPFAM" id="SSF53822">
    <property type="entry name" value="Periplasmic binding protein-like I"/>
    <property type="match status" value="1"/>
</dbReference>
<dbReference type="FunFam" id="1.10.287.70:FF:000037">
    <property type="entry name" value="Glutamate receptor"/>
    <property type="match status" value="1"/>
</dbReference>
<feature type="transmembrane region" description="Helical" evidence="15">
    <location>
        <begin position="608"/>
        <end position="628"/>
    </location>
</feature>
<evidence type="ECO:0000256" key="4">
    <source>
        <dbReference type="ARBA" id="ARBA00022692"/>
    </source>
</evidence>
<keyword evidence="7 13" id="KW-0406">Ion transport</keyword>
<dbReference type="GO" id="GO:0015276">
    <property type="term" value="F:ligand-gated monoatomic ion channel activity"/>
    <property type="evidence" value="ECO:0007669"/>
    <property type="project" value="InterPro"/>
</dbReference>
<keyword evidence="8 13" id="KW-0472">Membrane</keyword>
<feature type="disulfide bond" evidence="14">
    <location>
        <begin position="777"/>
        <end position="832"/>
    </location>
</feature>
<evidence type="ECO:0000256" key="15">
    <source>
        <dbReference type="SAM" id="Phobius"/>
    </source>
</evidence>
<keyword evidence="5 16" id="KW-0732">Signal</keyword>
<dbReference type="InterPro" id="IPR028082">
    <property type="entry name" value="Peripla_BP_I"/>
</dbReference>
<keyword evidence="19" id="KW-1185">Reference proteome</keyword>
<keyword evidence="3 13" id="KW-0813">Transport</keyword>
<dbReference type="Pfam" id="PF01094">
    <property type="entry name" value="ANF_receptor"/>
    <property type="match status" value="1"/>
</dbReference>
<dbReference type="PIRSF" id="PIRSF037090">
    <property type="entry name" value="Iontro_Glu-like_rcpt_pln"/>
    <property type="match status" value="1"/>
</dbReference>
<dbReference type="Pfam" id="PF10613">
    <property type="entry name" value="Lig_chan-Glu_bd"/>
    <property type="match status" value="1"/>
</dbReference>
<keyword evidence="14" id="KW-1015">Disulfide bond</keyword>
<proteinExistence type="inferred from homology"/>
<evidence type="ECO:0000256" key="1">
    <source>
        <dbReference type="ARBA" id="ARBA00004141"/>
    </source>
</evidence>